<proteinExistence type="predicted"/>
<name>A0A6G4A9I0_9ACTN</name>
<accession>A0A6G4A9I0</accession>
<evidence type="ECO:0000313" key="2">
    <source>
        <dbReference type="Proteomes" id="UP000476310"/>
    </source>
</evidence>
<comment type="caution">
    <text evidence="1">The sequence shown here is derived from an EMBL/GenBank/DDBJ whole genome shotgun (WGS) entry which is preliminary data.</text>
</comment>
<protein>
    <submittedName>
        <fullName evidence="1">Uncharacterized protein</fullName>
    </submittedName>
</protein>
<dbReference type="EMBL" id="JAAIKT010000004">
    <property type="protein sequence ID" value="NEW69880.1"/>
    <property type="molecule type" value="Genomic_DNA"/>
</dbReference>
<dbReference type="AlphaFoldDB" id="A0A6G4A9I0"/>
<dbReference type="Proteomes" id="UP000476310">
    <property type="component" value="Unassembled WGS sequence"/>
</dbReference>
<reference evidence="1" key="1">
    <citation type="submission" date="2020-02" db="EMBL/GenBank/DDBJ databases">
        <title>A new Streptomyces sp. for controlling soil-borne diseases.</title>
        <authorList>
            <person name="Li X."/>
            <person name="Tian Y."/>
            <person name="Gao K."/>
        </authorList>
    </citation>
    <scope>NUCLEOTIDE SEQUENCE [LARGE SCALE GENOMIC DNA]</scope>
    <source>
        <strain evidence="1">0250</strain>
    </source>
</reference>
<sequence length="88" mass="9623">MPLAESGHLKGGVSSGRVTTIAAEEERIGIRLAGELERQLQFARENGLRGVEWMVESPELAAAFERIWAERVRPAVPDVPVRFLVVGG</sequence>
<dbReference type="RefSeq" id="WP_164424352.1">
    <property type="nucleotide sequence ID" value="NZ_JAAIKT010000004.1"/>
</dbReference>
<organism evidence="1 2">
    <name type="scientific">Streptomyces rhizosphaericus</name>
    <dbReference type="NCBI Taxonomy" id="114699"/>
    <lineage>
        <taxon>Bacteria</taxon>
        <taxon>Bacillati</taxon>
        <taxon>Actinomycetota</taxon>
        <taxon>Actinomycetes</taxon>
        <taxon>Kitasatosporales</taxon>
        <taxon>Streptomycetaceae</taxon>
        <taxon>Streptomyces</taxon>
        <taxon>Streptomyces violaceusniger group</taxon>
    </lineage>
</organism>
<evidence type="ECO:0000313" key="1">
    <source>
        <dbReference type="EMBL" id="NEW69880.1"/>
    </source>
</evidence>
<keyword evidence="2" id="KW-1185">Reference proteome</keyword>
<gene>
    <name evidence="1" type="ORF">G4H13_05480</name>
</gene>